<evidence type="ECO:0000313" key="1">
    <source>
        <dbReference type="EMBL" id="MFB2880336.1"/>
    </source>
</evidence>
<evidence type="ECO:0000313" key="2">
    <source>
        <dbReference type="Proteomes" id="UP001576774"/>
    </source>
</evidence>
<keyword evidence="2" id="KW-1185">Reference proteome</keyword>
<dbReference type="Proteomes" id="UP001576774">
    <property type="component" value="Unassembled WGS sequence"/>
</dbReference>
<name>A0ABV4XC12_9CYAN</name>
<comment type="caution">
    <text evidence="1">The sequence shown here is derived from an EMBL/GenBank/DDBJ whole genome shotgun (WGS) entry which is preliminary data.</text>
</comment>
<protein>
    <submittedName>
        <fullName evidence="1">Uncharacterized protein</fullName>
    </submittedName>
</protein>
<sequence length="41" mass="4706">MNNQRNNKNINVNLKSKIELAIALLPPKLLSPKCKMLKCDR</sequence>
<accession>A0ABV4XC12</accession>
<dbReference type="EMBL" id="JBHFNQ010000201">
    <property type="protein sequence ID" value="MFB2880336.1"/>
    <property type="molecule type" value="Genomic_DNA"/>
</dbReference>
<proteinExistence type="predicted"/>
<organism evidence="1 2">
    <name type="scientific">Floridaenema aerugineum BLCC-F46</name>
    <dbReference type="NCBI Taxonomy" id="3153654"/>
    <lineage>
        <taxon>Bacteria</taxon>
        <taxon>Bacillati</taxon>
        <taxon>Cyanobacteriota</taxon>
        <taxon>Cyanophyceae</taxon>
        <taxon>Oscillatoriophycideae</taxon>
        <taxon>Aerosakkonematales</taxon>
        <taxon>Aerosakkonemataceae</taxon>
        <taxon>Floridanema</taxon>
        <taxon>Floridanema aerugineum</taxon>
    </lineage>
</organism>
<reference evidence="1 2" key="1">
    <citation type="submission" date="2024-09" db="EMBL/GenBank/DDBJ databases">
        <title>Floridaenema gen nov. (Aerosakkonemataceae, Aerosakkonematales ord. nov., Cyanobacteria) from benthic tropical and subtropical fresh waters, with the description of four new species.</title>
        <authorList>
            <person name="Moretto J.A."/>
            <person name="Berthold D.E."/>
            <person name="Lefler F.W."/>
            <person name="Huang I.-S."/>
            <person name="Laughinghouse H. IV."/>
        </authorList>
    </citation>
    <scope>NUCLEOTIDE SEQUENCE [LARGE SCALE GENOMIC DNA]</scope>
    <source>
        <strain evidence="1 2">BLCC-F46</strain>
    </source>
</reference>
<dbReference type="RefSeq" id="WP_413273352.1">
    <property type="nucleotide sequence ID" value="NZ_JBHFNQ010000201.1"/>
</dbReference>
<gene>
    <name evidence="1" type="ORF">ACE1CC_26110</name>
</gene>